<evidence type="ECO:0000313" key="2">
    <source>
        <dbReference type="EMBL" id="GAL67782.1"/>
    </source>
</evidence>
<accession>A0A090WJY6</accession>
<dbReference type="InterPro" id="IPR025202">
    <property type="entry name" value="PLD-like_dom"/>
</dbReference>
<dbReference type="Gene3D" id="3.30.870.10">
    <property type="entry name" value="Endonuclease Chain A"/>
    <property type="match status" value="1"/>
</dbReference>
<organism evidence="2 3">
    <name type="scientific">Jejuia pallidilutea</name>
    <dbReference type="NCBI Taxonomy" id="504487"/>
    <lineage>
        <taxon>Bacteria</taxon>
        <taxon>Pseudomonadati</taxon>
        <taxon>Bacteroidota</taxon>
        <taxon>Flavobacteriia</taxon>
        <taxon>Flavobacteriales</taxon>
        <taxon>Flavobacteriaceae</taxon>
        <taxon>Jejuia</taxon>
    </lineage>
</organism>
<dbReference type="Proteomes" id="UP000029641">
    <property type="component" value="Unassembled WGS sequence"/>
</dbReference>
<gene>
    <name evidence="2" type="ORF">JCM19301_1069</name>
</gene>
<reference evidence="2 3" key="1">
    <citation type="journal article" date="2014" name="Genome Announc.">
        <title>Draft Genome Sequence of Marine Flavobacterium Jejuia pallidilutea Strain 11shimoA1 and Pigmentation Mutants.</title>
        <authorList>
            <person name="Takatani N."/>
            <person name="Nakanishi M."/>
            <person name="Meirelles P."/>
            <person name="Mino S."/>
            <person name="Suda W."/>
            <person name="Oshima K."/>
            <person name="Hattori M."/>
            <person name="Ohkuma M."/>
            <person name="Hosokawa M."/>
            <person name="Miyashita K."/>
            <person name="Thompson F.L."/>
            <person name="Niwa A."/>
            <person name="Sawabe T."/>
            <person name="Sawabe T."/>
        </authorList>
    </citation>
    <scope>NUCLEOTIDE SEQUENCE [LARGE SCALE GENOMIC DNA]</scope>
    <source>
        <strain evidence="2 3">JCM 19301</strain>
    </source>
</reference>
<dbReference type="SUPFAM" id="SSF56024">
    <property type="entry name" value="Phospholipase D/nuclease"/>
    <property type="match status" value="1"/>
</dbReference>
<sequence>MNSQVYFENIRERIIETLDKCEFDLQIAVAWFTDTKLLSKVEDLSRKGVKVKIIIYDDHINQKNSLKSYITMGLKFFFPKS</sequence>
<feature type="domain" description="Phospholipase D-like" evidence="1">
    <location>
        <begin position="14"/>
        <end position="65"/>
    </location>
</feature>
<dbReference type="STRING" id="504487.JCM19538_1600"/>
<evidence type="ECO:0000259" key="1">
    <source>
        <dbReference type="Pfam" id="PF13091"/>
    </source>
</evidence>
<evidence type="ECO:0000313" key="3">
    <source>
        <dbReference type="Proteomes" id="UP000029641"/>
    </source>
</evidence>
<dbReference type="EMBL" id="BBNR01000012">
    <property type="protein sequence ID" value="GAL67782.1"/>
    <property type="molecule type" value="Genomic_DNA"/>
</dbReference>
<protein>
    <recommendedName>
        <fullName evidence="1">Phospholipase D-like domain-containing protein</fullName>
    </recommendedName>
</protein>
<dbReference type="AlphaFoldDB" id="A0A090WJY6"/>
<comment type="caution">
    <text evidence="2">The sequence shown here is derived from an EMBL/GenBank/DDBJ whole genome shotgun (WGS) entry which is preliminary data.</text>
</comment>
<dbReference type="Pfam" id="PF13091">
    <property type="entry name" value="PLDc_2"/>
    <property type="match status" value="1"/>
</dbReference>
<proteinExistence type="predicted"/>
<name>A0A090WJY6_9FLAO</name>